<dbReference type="Gene3D" id="3.40.50.300">
    <property type="entry name" value="P-loop containing nucleotide triphosphate hydrolases"/>
    <property type="match status" value="1"/>
</dbReference>
<protein>
    <recommendedName>
        <fullName evidence="2">Lipoprotein-releasing system ATP-binding protein LolD</fullName>
    </recommendedName>
</protein>
<dbReference type="AlphaFoldDB" id="A0A645JHG1"/>
<dbReference type="EMBL" id="VSSQ01139701">
    <property type="protein sequence ID" value="MPN62129.1"/>
    <property type="molecule type" value="Genomic_DNA"/>
</dbReference>
<dbReference type="InterPro" id="IPR027417">
    <property type="entry name" value="P-loop_NTPase"/>
</dbReference>
<evidence type="ECO:0000313" key="1">
    <source>
        <dbReference type="EMBL" id="MPN62129.1"/>
    </source>
</evidence>
<evidence type="ECO:0008006" key="2">
    <source>
        <dbReference type="Google" id="ProtNLM"/>
    </source>
</evidence>
<gene>
    <name evidence="1" type="ORF">SDC9_209876</name>
</gene>
<organism evidence="1">
    <name type="scientific">bioreactor metagenome</name>
    <dbReference type="NCBI Taxonomy" id="1076179"/>
    <lineage>
        <taxon>unclassified sequences</taxon>
        <taxon>metagenomes</taxon>
        <taxon>ecological metagenomes</taxon>
    </lineage>
</organism>
<name>A0A645JHG1_9ZZZZ</name>
<comment type="caution">
    <text evidence="1">The sequence shown here is derived from an EMBL/GenBank/DDBJ whole genome shotgun (WGS) entry which is preliminary data.</text>
</comment>
<dbReference type="SUPFAM" id="SSF52540">
    <property type="entry name" value="P-loop containing nucleoside triphosphate hydrolases"/>
    <property type="match status" value="1"/>
</dbReference>
<reference evidence="1" key="1">
    <citation type="submission" date="2019-08" db="EMBL/GenBank/DDBJ databases">
        <authorList>
            <person name="Kucharzyk K."/>
            <person name="Murdoch R.W."/>
            <person name="Higgins S."/>
            <person name="Loffler F."/>
        </authorList>
    </citation>
    <scope>NUCLEOTIDE SEQUENCE</scope>
</reference>
<accession>A0A645JHG1</accession>
<sequence>MELIVKETRKNHGTMVLVTHDHDLAKYADKIYHVLDGNITSVEKNDHPQEIPAEVQ</sequence>
<proteinExistence type="predicted"/>